<dbReference type="GO" id="GO:0006139">
    <property type="term" value="P:nucleobase-containing compound metabolic process"/>
    <property type="evidence" value="ECO:0007669"/>
    <property type="project" value="InterPro"/>
</dbReference>
<proteinExistence type="predicted"/>
<dbReference type="PANTHER" id="PTHR43040">
    <property type="entry name" value="RIBONUCLEASE D"/>
    <property type="match status" value="1"/>
</dbReference>
<dbReference type="InterPro" id="IPR002562">
    <property type="entry name" value="3'-5'_exonuclease_dom"/>
</dbReference>
<feature type="region of interest" description="Disordered" evidence="1">
    <location>
        <begin position="236"/>
        <end position="267"/>
    </location>
</feature>
<dbReference type="InterPro" id="IPR036397">
    <property type="entry name" value="RNaseH_sf"/>
</dbReference>
<dbReference type="GO" id="GO:0008408">
    <property type="term" value="F:3'-5' exonuclease activity"/>
    <property type="evidence" value="ECO:0007669"/>
    <property type="project" value="InterPro"/>
</dbReference>
<dbReference type="SUPFAM" id="SSF53098">
    <property type="entry name" value="Ribonuclease H-like"/>
    <property type="match status" value="1"/>
</dbReference>
<evidence type="ECO:0000259" key="2">
    <source>
        <dbReference type="Pfam" id="PF01612"/>
    </source>
</evidence>
<dbReference type="GO" id="GO:0003676">
    <property type="term" value="F:nucleic acid binding"/>
    <property type="evidence" value="ECO:0007669"/>
    <property type="project" value="InterPro"/>
</dbReference>
<dbReference type="Proteomes" id="UP001166286">
    <property type="component" value="Unassembled WGS sequence"/>
</dbReference>
<accession>A0AA39UWZ2</accession>
<dbReference type="PANTHER" id="PTHR43040:SF1">
    <property type="entry name" value="RIBONUCLEASE D"/>
    <property type="match status" value="1"/>
</dbReference>
<sequence length="267" mass="30076">MKEIKTEVINTTKQIGDLIDWLVLRHAPPVPYSPTMYIDLEGVNLCREGSVSIFTLLIDTGIPTQRVCFIDVHVLGAQAFNTTGDKHKTTLKDILQDNMIPKVFFDVRNDSDALFSHFGVQLQGVEDVQLMESATRRTTTSRRLLSGLAKCVEKNAPVSFGGSGSGSWKLAKEKGERLFKPEYGGSYEVFNQRPIPAEIVDYCVGDVQCLPDLRDKFWGSRDLQWRDLVKEESTKRVAASQRSEYQPHGRDKALAPWSADQNRILDQ</sequence>
<reference evidence="3" key="1">
    <citation type="submission" date="2023-03" db="EMBL/GenBank/DDBJ databases">
        <title>Complete genome of Cladonia borealis.</title>
        <authorList>
            <person name="Park H."/>
        </authorList>
    </citation>
    <scope>NUCLEOTIDE SEQUENCE</scope>
    <source>
        <strain evidence="3">ANT050790</strain>
    </source>
</reference>
<feature type="domain" description="3'-5' exonuclease" evidence="2">
    <location>
        <begin position="65"/>
        <end position="218"/>
    </location>
</feature>
<dbReference type="Gene3D" id="3.30.420.10">
    <property type="entry name" value="Ribonuclease H-like superfamily/Ribonuclease H"/>
    <property type="match status" value="1"/>
</dbReference>
<evidence type="ECO:0000256" key="1">
    <source>
        <dbReference type="SAM" id="MobiDB-lite"/>
    </source>
</evidence>
<dbReference type="Pfam" id="PF01612">
    <property type="entry name" value="DNA_pol_A_exo1"/>
    <property type="match status" value="1"/>
</dbReference>
<name>A0AA39UWZ2_9LECA</name>
<evidence type="ECO:0000313" key="3">
    <source>
        <dbReference type="EMBL" id="KAK0506923.1"/>
    </source>
</evidence>
<organism evidence="3 4">
    <name type="scientific">Cladonia borealis</name>
    <dbReference type="NCBI Taxonomy" id="184061"/>
    <lineage>
        <taxon>Eukaryota</taxon>
        <taxon>Fungi</taxon>
        <taxon>Dikarya</taxon>
        <taxon>Ascomycota</taxon>
        <taxon>Pezizomycotina</taxon>
        <taxon>Lecanoromycetes</taxon>
        <taxon>OSLEUM clade</taxon>
        <taxon>Lecanoromycetidae</taxon>
        <taxon>Lecanorales</taxon>
        <taxon>Lecanorineae</taxon>
        <taxon>Cladoniaceae</taxon>
        <taxon>Cladonia</taxon>
    </lineage>
</organism>
<comment type="caution">
    <text evidence="3">The sequence shown here is derived from an EMBL/GenBank/DDBJ whole genome shotgun (WGS) entry which is preliminary data.</text>
</comment>
<keyword evidence="4" id="KW-1185">Reference proteome</keyword>
<gene>
    <name evidence="3" type="ORF">JMJ35_010623</name>
</gene>
<dbReference type="EMBL" id="JAFEKC020000026">
    <property type="protein sequence ID" value="KAK0506923.1"/>
    <property type="molecule type" value="Genomic_DNA"/>
</dbReference>
<dbReference type="InterPro" id="IPR012337">
    <property type="entry name" value="RNaseH-like_sf"/>
</dbReference>
<evidence type="ECO:0000313" key="4">
    <source>
        <dbReference type="Proteomes" id="UP001166286"/>
    </source>
</evidence>
<protein>
    <recommendedName>
        <fullName evidence="2">3'-5' exonuclease domain-containing protein</fullName>
    </recommendedName>
</protein>
<dbReference type="AlphaFoldDB" id="A0AA39UWZ2"/>